<accession>A0A061J5X6</accession>
<dbReference type="GO" id="GO:0007091">
    <property type="term" value="P:metaphase/anaphase transition of mitotic cell cycle"/>
    <property type="evidence" value="ECO:0007669"/>
    <property type="project" value="TreeGrafter"/>
</dbReference>
<evidence type="ECO:0000313" key="5">
    <source>
        <dbReference type="EMBL" id="ESL08692.1"/>
    </source>
</evidence>
<dbReference type="GO" id="GO:0060090">
    <property type="term" value="F:molecular adaptor activity"/>
    <property type="evidence" value="ECO:0007669"/>
    <property type="project" value="TreeGrafter"/>
</dbReference>
<sequence>MQSAFTIRVGDKQADGVRDVSVLHNGEVHFSTSHRNVKWAFLTRFPAPSCQKRSSVHVGSLPGIPFANSELDLKAEAAGDECTGAARYGGIETMQEYLCVFYRDEPKDRHSHYTAHQASTICSAYNTVHPAAVTHFVLKNIVPTTVVPGLRGVFVHGSRQSSRGSSSDVLQVEGFMFYQAADLWWMASQLAIRPVYVNSGDMKLTTLLPTNPIVTKVSPLPQVDTSSVASRYALVDAIILTQFQTHKGRLMTVAVRGNEVCLATTVVVEHLDVLLWIWWPQRLQVPHLHVKGADVSVTISESMDVPAQALFILDAPHTILHVLRTPNLITGKGELEMIFSVSTNCPPVVLPCLRPSMMQPVMLCHYPEVNEVTIYHVPALLEHPSPSTSVATMSLRPTLPTKFKVSGVLYQTGPTVAFQTNSCSSSKETVMGENNIYNLERNSYVVTFPSLLEEQHPLVHFILESLELVLERGCVASLQCELLRRAWESKQLGEVWDFGSGCIELIIDIVRTSITGRSRRSNKIDNYSNNNGVEDGGGGGAYQEEDTSYSIINASAYGEEMRLCDILLHPISLTADVLQHRTSCTPCAPEHKAREALFSGMGVSQLWTQHQCGLSVFVLHLLCESFKLQEQLWVLLEPLAKMNLQLSQLMRWTQYIWYYSTCLCVPAIIGPPLHCPVVSQSSLSHDFQRALPEHILLEKFVFHAGSSREAVLRGNPPLLYTILQRALVGKARVSGGWPAIKGALPSSPLSVANRLFFMFVDCFDSPKEQHNRAHCWWFVLCRGLLKYSIDPKFVASELCVGVAQPIVRALVIAKDQVNNAWDNDFNAVIGRLDRLQRAPAQVCHANSSGDVVRVAQERAVGRQYCATLNDDDGVIMRPDFPKHWGDSRLDIVQTMLNTAAPIVLPSQVDGADVIYNSLKMLSRRATALPVGRGMFTLCTQNFGVRDSVPIPRLNLEGRTSDGITIANNSEEIAAENLIWPLFHNGCAAALRFLPLPQSHGSGKEEESITQHWVLYQTRNIACLASRAGLILAAGLLGHLKVLQRTDIYSLLVSPQSTFSGREAVTIAVLLGLSCSLRGTCNSIVFNCLSMHVQSLTPATEDIEVSLDVQTSALVSIGILYQQSPDAFLAEMMLVQMSRLHSDEHFRDREGYALGAGFGLGLMFLGVGGAHGVPNVENRLLKFMDGARREAVPSACEGLEAFNEHNPDRGHFLTRGLLMRNAKDSFRSHCTRVFEGDRFNTAVSSPAAVVALGFMYMQTDDASMAEKVSPPNRLVGLQGIYPEMCLVRSMMSSLILWSGIEPASEWIRQRIPSSLLRLAKYPQRSGLAPAQIYYLMMNLGHCLAGVVLALGMRYAGSMDADAKAVVLHELKGFMRGHIGTTGVAISVIQRSTGAFQACISACTVALALIMAGTGDSRCLEVIQKLYTRTNVKYGDHLALSMAIGLLFLGGGQLTLSHSLSSVAALVMSFYPLWPDTSSDNKFHLQALRQLYCLAVVPRVIETIDVLTNQSVSVPIRVIVHRGRLGQTEPSSVVKELWTPLPKGKENQAVRMVTPCLLPDPSTVTQIEIRSAQHHSLTIYNTGLNVVGDAGLVVRVLEKNAVYTDSEASLRSPAEEIVVCWIKRLFHAESQQQPRPIEAIVILDNVNLLLAAKKSFLTEFGPSENVFSPDFVMNVRRTLAKRYGCLLQHCGVMSPCHPLSQLIMMSKSLYSTALSLVQTLKDGAECSCDLAPVLESLQAYGIAIEAKTEIGSVRGGLLVFAVMKWLSQALHFYGLVGSIASLPQILAEHTSFLQRREQRLLALYVMNQRLLLEPQVLEDLVECCVEYTD</sequence>
<dbReference type="InterPro" id="IPR011989">
    <property type="entry name" value="ARM-like"/>
</dbReference>
<keyword evidence="2" id="KW-0132">Cell division</keyword>
<keyword evidence="3" id="KW-0498">Mitosis</keyword>
<comment type="caution">
    <text evidence="5">The sequence shown here is derived from an EMBL/GenBank/DDBJ whole genome shotgun (WGS) entry which is preliminary data.</text>
</comment>
<evidence type="ECO:0000313" key="6">
    <source>
        <dbReference type="Proteomes" id="UP000031737"/>
    </source>
</evidence>
<reference evidence="5 6" key="1">
    <citation type="submission" date="2013-07" db="EMBL/GenBank/DDBJ databases">
        <authorList>
            <person name="Stoco P.H."/>
            <person name="Wagner G."/>
            <person name="Gerber A."/>
            <person name="Zaha A."/>
            <person name="Thompson C."/>
            <person name="Bartholomeu D.C."/>
            <person name="Luckemeyer D.D."/>
            <person name="Bahia D."/>
            <person name="Loreto E."/>
            <person name="Prestes E.B."/>
            <person name="Lima F.M."/>
            <person name="Rodrigues-Luiz G."/>
            <person name="Vallejo G.A."/>
            <person name="Filho J.F."/>
            <person name="Monteiro K.M."/>
            <person name="Tyler K.M."/>
            <person name="de Almeida L.G."/>
            <person name="Ortiz M.F."/>
            <person name="Siervo M.A."/>
            <person name="de Moraes M.H."/>
            <person name="Cunha O.L."/>
            <person name="Mendonca-Neto R."/>
            <person name="Silva R."/>
            <person name="Teixeira S.M."/>
            <person name="Murta S.M."/>
            <person name="Sincero T.C."/>
            <person name="Mendes T.A."/>
            <person name="Urmenyi T.P."/>
            <person name="Silva V.G."/>
            <person name="da Rocha W.D."/>
            <person name="Andersson B."/>
            <person name="Romanha A.J."/>
            <person name="Steindel M."/>
            <person name="de Vasconcelos A.T."/>
            <person name="Grisard E.C."/>
        </authorList>
    </citation>
    <scope>NUCLEOTIDE SEQUENCE [LARGE SCALE GENOMIC DNA]</scope>
    <source>
        <strain evidence="5 6">SC58</strain>
    </source>
</reference>
<dbReference type="OrthoDB" id="271539at2759"/>
<dbReference type="GO" id="GO:0051301">
    <property type="term" value="P:cell division"/>
    <property type="evidence" value="ECO:0007669"/>
    <property type="project" value="UniProtKB-KW"/>
</dbReference>
<protein>
    <submittedName>
        <fullName evidence="5">Cyclosome subunit</fullName>
    </submittedName>
</protein>
<dbReference type="GO" id="GO:0070979">
    <property type="term" value="P:protein K11-linked ubiquitination"/>
    <property type="evidence" value="ECO:0007669"/>
    <property type="project" value="TreeGrafter"/>
</dbReference>
<dbReference type="Gene3D" id="1.25.10.10">
    <property type="entry name" value="Leucine-rich Repeat Variant"/>
    <property type="match status" value="2"/>
</dbReference>
<dbReference type="GO" id="GO:0031145">
    <property type="term" value="P:anaphase-promoting complex-dependent catabolic process"/>
    <property type="evidence" value="ECO:0007669"/>
    <property type="project" value="TreeGrafter"/>
</dbReference>
<dbReference type="GO" id="GO:0005680">
    <property type="term" value="C:anaphase-promoting complex"/>
    <property type="evidence" value="ECO:0007669"/>
    <property type="project" value="InterPro"/>
</dbReference>
<dbReference type="EMBL" id="AUPL01003602">
    <property type="protein sequence ID" value="ESL08692.1"/>
    <property type="molecule type" value="Genomic_DNA"/>
</dbReference>
<evidence type="ECO:0000256" key="1">
    <source>
        <dbReference type="ARBA" id="ARBA00010547"/>
    </source>
</evidence>
<dbReference type="FunFam" id="1.25.10.10:FF:001587">
    <property type="entry name" value="Anaphase promoting complex subunit 1"/>
    <property type="match status" value="1"/>
</dbReference>
<keyword evidence="6" id="KW-1185">Reference proteome</keyword>
<dbReference type="VEuPathDB" id="TriTrypDB:TRSC58_03602"/>
<gene>
    <name evidence="5" type="ORF">TRSC58_03602</name>
</gene>
<organism evidence="5 6">
    <name type="scientific">Trypanosoma rangeli SC58</name>
    <dbReference type="NCBI Taxonomy" id="429131"/>
    <lineage>
        <taxon>Eukaryota</taxon>
        <taxon>Discoba</taxon>
        <taxon>Euglenozoa</taxon>
        <taxon>Kinetoplastea</taxon>
        <taxon>Metakinetoplastina</taxon>
        <taxon>Trypanosomatida</taxon>
        <taxon>Trypanosomatidae</taxon>
        <taxon>Trypanosoma</taxon>
        <taxon>Herpetosoma</taxon>
    </lineage>
</organism>
<comment type="similarity">
    <text evidence="1">Belongs to the APC1 family.</text>
</comment>
<dbReference type="InterPro" id="IPR024990">
    <property type="entry name" value="Apc1"/>
</dbReference>
<evidence type="ECO:0000256" key="2">
    <source>
        <dbReference type="ARBA" id="ARBA00022618"/>
    </source>
</evidence>
<name>A0A061J5X6_TRYRA</name>
<dbReference type="PANTHER" id="PTHR12827:SF3">
    <property type="entry name" value="ANAPHASE-PROMOTING COMPLEX SUBUNIT 1"/>
    <property type="match status" value="1"/>
</dbReference>
<dbReference type="Proteomes" id="UP000031737">
    <property type="component" value="Unassembled WGS sequence"/>
</dbReference>
<proteinExistence type="inferred from homology"/>
<evidence type="ECO:0000256" key="3">
    <source>
        <dbReference type="ARBA" id="ARBA00022776"/>
    </source>
</evidence>
<evidence type="ECO:0000256" key="4">
    <source>
        <dbReference type="ARBA" id="ARBA00023306"/>
    </source>
</evidence>
<keyword evidence="4" id="KW-0131">Cell cycle</keyword>
<dbReference type="PANTHER" id="PTHR12827">
    <property type="entry name" value="MEIOTIC CHECKPOINT REGULATOR TSG24 FAMILY MEMBER"/>
    <property type="match status" value="1"/>
</dbReference>